<gene>
    <name evidence="1" type="ORF">FA13DRAFT_283752</name>
</gene>
<name>A0A4Y7TDR2_COPMI</name>
<dbReference type="AlphaFoldDB" id="A0A4Y7TDR2"/>
<keyword evidence="2" id="KW-1185">Reference proteome</keyword>
<dbReference type="EMBL" id="QPFP01000016">
    <property type="protein sequence ID" value="TEB32078.1"/>
    <property type="molecule type" value="Genomic_DNA"/>
</dbReference>
<reference evidence="1 2" key="1">
    <citation type="journal article" date="2019" name="Nat. Ecol. Evol.">
        <title>Megaphylogeny resolves global patterns of mushroom evolution.</title>
        <authorList>
            <person name="Varga T."/>
            <person name="Krizsan K."/>
            <person name="Foldi C."/>
            <person name="Dima B."/>
            <person name="Sanchez-Garcia M."/>
            <person name="Sanchez-Ramirez S."/>
            <person name="Szollosi G.J."/>
            <person name="Szarkandi J.G."/>
            <person name="Papp V."/>
            <person name="Albert L."/>
            <person name="Andreopoulos W."/>
            <person name="Angelini C."/>
            <person name="Antonin V."/>
            <person name="Barry K.W."/>
            <person name="Bougher N.L."/>
            <person name="Buchanan P."/>
            <person name="Buyck B."/>
            <person name="Bense V."/>
            <person name="Catcheside P."/>
            <person name="Chovatia M."/>
            <person name="Cooper J."/>
            <person name="Damon W."/>
            <person name="Desjardin D."/>
            <person name="Finy P."/>
            <person name="Geml J."/>
            <person name="Haridas S."/>
            <person name="Hughes K."/>
            <person name="Justo A."/>
            <person name="Karasinski D."/>
            <person name="Kautmanova I."/>
            <person name="Kiss B."/>
            <person name="Kocsube S."/>
            <person name="Kotiranta H."/>
            <person name="LaButti K.M."/>
            <person name="Lechner B.E."/>
            <person name="Liimatainen K."/>
            <person name="Lipzen A."/>
            <person name="Lukacs Z."/>
            <person name="Mihaltcheva S."/>
            <person name="Morgado L.N."/>
            <person name="Niskanen T."/>
            <person name="Noordeloos M.E."/>
            <person name="Ohm R.A."/>
            <person name="Ortiz-Santana B."/>
            <person name="Ovrebo C."/>
            <person name="Racz N."/>
            <person name="Riley R."/>
            <person name="Savchenko A."/>
            <person name="Shiryaev A."/>
            <person name="Soop K."/>
            <person name="Spirin V."/>
            <person name="Szebenyi C."/>
            <person name="Tomsovsky M."/>
            <person name="Tulloss R.E."/>
            <person name="Uehling J."/>
            <person name="Grigoriev I.V."/>
            <person name="Vagvolgyi C."/>
            <person name="Papp T."/>
            <person name="Martin F.M."/>
            <person name="Miettinen O."/>
            <person name="Hibbett D.S."/>
            <person name="Nagy L.G."/>
        </authorList>
    </citation>
    <scope>NUCLEOTIDE SEQUENCE [LARGE SCALE GENOMIC DNA]</scope>
    <source>
        <strain evidence="1 2">FP101781</strain>
    </source>
</reference>
<comment type="caution">
    <text evidence="1">The sequence shown here is derived from an EMBL/GenBank/DDBJ whole genome shotgun (WGS) entry which is preliminary data.</text>
</comment>
<proteinExistence type="predicted"/>
<protein>
    <submittedName>
        <fullName evidence="1">Uncharacterized protein</fullName>
    </submittedName>
</protein>
<dbReference type="Proteomes" id="UP000298030">
    <property type="component" value="Unassembled WGS sequence"/>
</dbReference>
<evidence type="ECO:0000313" key="1">
    <source>
        <dbReference type="EMBL" id="TEB32078.1"/>
    </source>
</evidence>
<sequence>MGRKTWSPPYHRLSLGVRKPHRFLLPVVPTSPSGTSMADGVQFVDGLVSQACLNAARPTSGSWEFLGRGSWKSAS</sequence>
<organism evidence="1 2">
    <name type="scientific">Coprinellus micaceus</name>
    <name type="common">Glistening ink-cap mushroom</name>
    <name type="synonym">Coprinus micaceus</name>
    <dbReference type="NCBI Taxonomy" id="71717"/>
    <lineage>
        <taxon>Eukaryota</taxon>
        <taxon>Fungi</taxon>
        <taxon>Dikarya</taxon>
        <taxon>Basidiomycota</taxon>
        <taxon>Agaricomycotina</taxon>
        <taxon>Agaricomycetes</taxon>
        <taxon>Agaricomycetidae</taxon>
        <taxon>Agaricales</taxon>
        <taxon>Agaricineae</taxon>
        <taxon>Psathyrellaceae</taxon>
        <taxon>Coprinellus</taxon>
    </lineage>
</organism>
<evidence type="ECO:0000313" key="2">
    <source>
        <dbReference type="Proteomes" id="UP000298030"/>
    </source>
</evidence>
<accession>A0A4Y7TDR2</accession>